<dbReference type="GO" id="GO:0016301">
    <property type="term" value="F:kinase activity"/>
    <property type="evidence" value="ECO:0007669"/>
    <property type="project" value="UniProtKB-KW"/>
</dbReference>
<dbReference type="SUPFAM" id="SSF53067">
    <property type="entry name" value="Actin-like ATPase domain"/>
    <property type="match status" value="1"/>
</dbReference>
<evidence type="ECO:0000313" key="4">
    <source>
        <dbReference type="Proteomes" id="UP001242480"/>
    </source>
</evidence>
<name>A0ABU0JES5_9HYPH</name>
<dbReference type="InterPro" id="IPR036390">
    <property type="entry name" value="WH_DNA-bd_sf"/>
</dbReference>
<keyword evidence="3" id="KW-0808">Transferase</keyword>
<dbReference type="PANTHER" id="PTHR18964">
    <property type="entry name" value="ROK (REPRESSOR, ORF, KINASE) FAMILY"/>
    <property type="match status" value="1"/>
</dbReference>
<dbReference type="Pfam" id="PF00480">
    <property type="entry name" value="ROK"/>
    <property type="match status" value="1"/>
</dbReference>
<dbReference type="Gene3D" id="1.10.10.10">
    <property type="entry name" value="Winged helix-like DNA-binding domain superfamily/Winged helix DNA-binding domain"/>
    <property type="match status" value="1"/>
</dbReference>
<dbReference type="RefSeq" id="WP_307277517.1">
    <property type="nucleotide sequence ID" value="NZ_JAUSVX010000010.1"/>
</dbReference>
<reference evidence="3 4" key="1">
    <citation type="submission" date="2023-07" db="EMBL/GenBank/DDBJ databases">
        <title>Genomic Encyclopedia of Type Strains, Phase IV (KMG-IV): sequencing the most valuable type-strain genomes for metagenomic binning, comparative biology and taxonomic classification.</title>
        <authorList>
            <person name="Goeker M."/>
        </authorList>
    </citation>
    <scope>NUCLEOTIDE SEQUENCE [LARGE SCALE GENOMIC DNA]</scope>
    <source>
        <strain evidence="3 4">DSM 19619</strain>
    </source>
</reference>
<dbReference type="InterPro" id="IPR000600">
    <property type="entry name" value="ROK"/>
</dbReference>
<dbReference type="EMBL" id="JAUSVX010000010">
    <property type="protein sequence ID" value="MDQ0471779.1"/>
    <property type="molecule type" value="Genomic_DNA"/>
</dbReference>
<dbReference type="CDD" id="cd24076">
    <property type="entry name" value="ASKHA_ATPase_ROK_BsXylR-like"/>
    <property type="match status" value="1"/>
</dbReference>
<comment type="caution">
    <text evidence="3">The sequence shown here is derived from an EMBL/GenBank/DDBJ whole genome shotgun (WGS) entry which is preliminary data.</text>
</comment>
<feature type="domain" description="HTH marR-type" evidence="2">
    <location>
        <begin position="10"/>
        <end position="59"/>
    </location>
</feature>
<comment type="similarity">
    <text evidence="1">Belongs to the ROK (NagC/XylR) family.</text>
</comment>
<keyword evidence="4" id="KW-1185">Reference proteome</keyword>
<dbReference type="SUPFAM" id="SSF46785">
    <property type="entry name" value="Winged helix' DNA-binding domain"/>
    <property type="match status" value="1"/>
</dbReference>
<evidence type="ECO:0000313" key="3">
    <source>
        <dbReference type="EMBL" id="MDQ0471779.1"/>
    </source>
</evidence>
<proteinExistence type="inferred from homology"/>
<keyword evidence="3" id="KW-0418">Kinase</keyword>
<sequence>MKVSDIRRYHANAIFHCIRIEPQTSQRDIVRKTGFDKSTVSSIVNRFDELGLIIRSAQAAGNRPGRPAEGLAISPHSGLLVGVQVEAEEIAFVAAGLDGAPLVHRRRPFDGAVERLEAEVAEGIEAVIGDGLRSTPLLGVGVSLPGLVRHDGSLVHAPVLGWHDIPVLERLQRTVKAPIYVGNDGKAAAMAERMFGSCVDVDDFVYLFSGSGVGGALFLGGAMYLGAEGLAGELGHLKVVPQGRLCSCGASGCLSAYLSEKALAAHASAVGGRAVHAFDEILARAGDGDPAVLDAFSLAGEVLGTALSNLVNTFNPPVVVLGGDMARAETYLRPSLEPSLKRQAHPSMHARSRVTFSEISAVKPYLGGIALALDGVTGLQSSSVLP</sequence>
<evidence type="ECO:0000256" key="1">
    <source>
        <dbReference type="ARBA" id="ARBA00006479"/>
    </source>
</evidence>
<evidence type="ECO:0000259" key="2">
    <source>
        <dbReference type="Pfam" id="PF12802"/>
    </source>
</evidence>
<dbReference type="Gene3D" id="3.30.420.40">
    <property type="match status" value="2"/>
</dbReference>
<dbReference type="Pfam" id="PF12802">
    <property type="entry name" value="MarR_2"/>
    <property type="match status" value="1"/>
</dbReference>
<dbReference type="InterPro" id="IPR000835">
    <property type="entry name" value="HTH_MarR-typ"/>
</dbReference>
<accession>A0ABU0JES5</accession>
<dbReference type="InterPro" id="IPR043129">
    <property type="entry name" value="ATPase_NBD"/>
</dbReference>
<organism evidence="3 4">
    <name type="scientific">Labrys wisconsinensis</name>
    <dbReference type="NCBI Taxonomy" id="425677"/>
    <lineage>
        <taxon>Bacteria</taxon>
        <taxon>Pseudomonadati</taxon>
        <taxon>Pseudomonadota</taxon>
        <taxon>Alphaproteobacteria</taxon>
        <taxon>Hyphomicrobiales</taxon>
        <taxon>Xanthobacteraceae</taxon>
        <taxon>Labrys</taxon>
    </lineage>
</organism>
<dbReference type="PANTHER" id="PTHR18964:SF149">
    <property type="entry name" value="BIFUNCTIONAL UDP-N-ACETYLGLUCOSAMINE 2-EPIMERASE_N-ACETYLMANNOSAMINE KINASE"/>
    <property type="match status" value="1"/>
</dbReference>
<protein>
    <submittedName>
        <fullName evidence="3">NBD/HSP70 family sugar kinase</fullName>
    </submittedName>
</protein>
<dbReference type="Proteomes" id="UP001242480">
    <property type="component" value="Unassembled WGS sequence"/>
</dbReference>
<gene>
    <name evidence="3" type="ORF">QO011_004806</name>
</gene>
<dbReference type="InterPro" id="IPR036388">
    <property type="entry name" value="WH-like_DNA-bd_sf"/>
</dbReference>